<organism evidence="2 3">
    <name type="scientific">Algoriphagus namhaensis</name>
    <dbReference type="NCBI Taxonomy" id="915353"/>
    <lineage>
        <taxon>Bacteria</taxon>
        <taxon>Pseudomonadati</taxon>
        <taxon>Bacteroidota</taxon>
        <taxon>Cytophagia</taxon>
        <taxon>Cytophagales</taxon>
        <taxon>Cyclobacteriaceae</taxon>
        <taxon>Algoriphagus</taxon>
    </lineage>
</organism>
<gene>
    <name evidence="2" type="ORF">ACFOSV_00690</name>
</gene>
<dbReference type="SUPFAM" id="SSF52317">
    <property type="entry name" value="Class I glutamine amidotransferase-like"/>
    <property type="match status" value="1"/>
</dbReference>
<dbReference type="PANTHER" id="PTHR40469:SF2">
    <property type="entry name" value="GALACTOSE-BINDING DOMAIN-LIKE SUPERFAMILY PROTEIN"/>
    <property type="match status" value="1"/>
</dbReference>
<dbReference type="Gene3D" id="3.40.50.880">
    <property type="match status" value="1"/>
</dbReference>
<proteinExistence type="predicted"/>
<evidence type="ECO:0000313" key="2">
    <source>
        <dbReference type="EMBL" id="MFC3878670.1"/>
    </source>
</evidence>
<dbReference type="EMBL" id="JBHRZS010000002">
    <property type="protein sequence ID" value="MFC3878670.1"/>
    <property type="molecule type" value="Genomic_DNA"/>
</dbReference>
<dbReference type="RefSeq" id="WP_377902351.1">
    <property type="nucleotide sequence ID" value="NZ_JBHRZS010000002.1"/>
</dbReference>
<sequence length="278" mass="31213">MFKILGLIVGVLLLLIVLGGGLFVYKVKNGFPVSYETDPADISIPQEGIKVLLFSKTTGFRHGESIQAAKEVFGRISTEKGWFLYNTESAGVFNSEQLNQFNVVIFNNSTGRVLTDEQRLVLQEYVENGGKLIGIHGAGDDSHHWDWYETHLLGAKFSHHPLNPQLQEAQVSLQPGIDSVLSRDLAKEWVHTDEWYVFFEDPASRGFQILYSIDGDKILPSGNLLFIKSKEFGMGKNHPVAWFKKTGKGKTFYTSMGHNATAWGEEAFIQMLINAIEW</sequence>
<evidence type="ECO:0000259" key="1">
    <source>
        <dbReference type="Pfam" id="PF06283"/>
    </source>
</evidence>
<dbReference type="PANTHER" id="PTHR40469">
    <property type="entry name" value="SECRETED GLYCOSYL HYDROLASE"/>
    <property type="match status" value="1"/>
</dbReference>
<accession>A0ABV8AP12</accession>
<feature type="domain" description="ThuA-like" evidence="1">
    <location>
        <begin position="50"/>
        <end position="278"/>
    </location>
</feature>
<keyword evidence="3" id="KW-1185">Reference proteome</keyword>
<protein>
    <submittedName>
        <fullName evidence="2">ThuA domain-containing protein</fullName>
    </submittedName>
</protein>
<evidence type="ECO:0000313" key="3">
    <source>
        <dbReference type="Proteomes" id="UP001595805"/>
    </source>
</evidence>
<reference evidence="3" key="1">
    <citation type="journal article" date="2019" name="Int. J. Syst. Evol. Microbiol.">
        <title>The Global Catalogue of Microorganisms (GCM) 10K type strain sequencing project: providing services to taxonomists for standard genome sequencing and annotation.</title>
        <authorList>
            <consortium name="The Broad Institute Genomics Platform"/>
            <consortium name="The Broad Institute Genome Sequencing Center for Infectious Disease"/>
            <person name="Wu L."/>
            <person name="Ma J."/>
        </authorList>
    </citation>
    <scope>NUCLEOTIDE SEQUENCE [LARGE SCALE GENOMIC DNA]</scope>
    <source>
        <strain evidence="3">CCUG 60523</strain>
    </source>
</reference>
<dbReference type="InterPro" id="IPR029010">
    <property type="entry name" value="ThuA-like"/>
</dbReference>
<dbReference type="Pfam" id="PF06283">
    <property type="entry name" value="ThuA"/>
    <property type="match status" value="1"/>
</dbReference>
<name>A0ABV8AP12_9BACT</name>
<dbReference type="Proteomes" id="UP001595805">
    <property type="component" value="Unassembled WGS sequence"/>
</dbReference>
<dbReference type="InterPro" id="IPR029062">
    <property type="entry name" value="Class_I_gatase-like"/>
</dbReference>
<comment type="caution">
    <text evidence="2">The sequence shown here is derived from an EMBL/GenBank/DDBJ whole genome shotgun (WGS) entry which is preliminary data.</text>
</comment>